<feature type="domain" description="FAD dependent oxidoreductase" evidence="6">
    <location>
        <begin position="16"/>
        <end position="363"/>
    </location>
</feature>
<evidence type="ECO:0000313" key="8">
    <source>
        <dbReference type="EMBL" id="AVW93470.1"/>
    </source>
</evidence>
<dbReference type="AlphaFoldDB" id="A0A2R4M8D8"/>
<keyword evidence="5" id="KW-0560">Oxidoreductase</keyword>
<dbReference type="PANTHER" id="PTHR11985:SF15">
    <property type="entry name" value="GLYCEROL-3-PHOSPHATE DEHYDROGENASE, MITOCHONDRIAL"/>
    <property type="match status" value="1"/>
</dbReference>
<evidence type="ECO:0000259" key="6">
    <source>
        <dbReference type="Pfam" id="PF01266"/>
    </source>
</evidence>
<keyword evidence="3" id="KW-0285">Flavoprotein</keyword>
<dbReference type="InterPro" id="IPR006076">
    <property type="entry name" value="FAD-dep_OxRdtase"/>
</dbReference>
<dbReference type="KEGG" id="cbak:DA792_14450"/>
<name>A0A2R4M8D8_9RHOB</name>
<dbReference type="GO" id="GO:0004368">
    <property type="term" value="F:glycerol-3-phosphate dehydrogenase (quinone) activity"/>
    <property type="evidence" value="ECO:0007669"/>
    <property type="project" value="InterPro"/>
</dbReference>
<comment type="cofactor">
    <cofactor evidence="1">
        <name>FAD</name>
        <dbReference type="ChEBI" id="CHEBI:57692"/>
    </cofactor>
</comment>
<evidence type="ECO:0000313" key="9">
    <source>
        <dbReference type="Proteomes" id="UP000241447"/>
    </source>
</evidence>
<feature type="domain" description="Alpha-glycerophosphate oxidase C-terminal" evidence="7">
    <location>
        <begin position="419"/>
        <end position="537"/>
    </location>
</feature>
<dbReference type="InterPro" id="IPR031656">
    <property type="entry name" value="DAO_C"/>
</dbReference>
<proteinExistence type="inferred from homology"/>
<protein>
    <submittedName>
        <fullName evidence="8">Glycerol-3-phosphate dehydrogenase</fullName>
    </submittedName>
</protein>
<evidence type="ECO:0000256" key="3">
    <source>
        <dbReference type="ARBA" id="ARBA00022630"/>
    </source>
</evidence>
<gene>
    <name evidence="8" type="ORF">DA792_14450</name>
</gene>
<dbReference type="OrthoDB" id="9766796at2"/>
<dbReference type="SUPFAM" id="SSF51905">
    <property type="entry name" value="FAD/NAD(P)-binding domain"/>
    <property type="match status" value="1"/>
</dbReference>
<dbReference type="Proteomes" id="UP000241447">
    <property type="component" value="Chromosome"/>
</dbReference>
<dbReference type="InterPro" id="IPR000447">
    <property type="entry name" value="G3P_DH_FAD-dep"/>
</dbReference>
<keyword evidence="4" id="KW-0274">FAD</keyword>
<dbReference type="InterPro" id="IPR038299">
    <property type="entry name" value="DAO_C_sf"/>
</dbReference>
<evidence type="ECO:0000259" key="7">
    <source>
        <dbReference type="Pfam" id="PF16901"/>
    </source>
</evidence>
<accession>A0A2R4M8D8</accession>
<dbReference type="GO" id="GO:0046168">
    <property type="term" value="P:glycerol-3-phosphate catabolic process"/>
    <property type="evidence" value="ECO:0007669"/>
    <property type="project" value="TreeGrafter"/>
</dbReference>
<dbReference type="Pfam" id="PF16901">
    <property type="entry name" value="DAO_C"/>
    <property type="match status" value="1"/>
</dbReference>
<dbReference type="InterPro" id="IPR036188">
    <property type="entry name" value="FAD/NAD-bd_sf"/>
</dbReference>
<evidence type="ECO:0000256" key="2">
    <source>
        <dbReference type="ARBA" id="ARBA00007330"/>
    </source>
</evidence>
<dbReference type="SUPFAM" id="SSF54373">
    <property type="entry name" value="FAD-linked reductases, C-terminal domain"/>
    <property type="match status" value="1"/>
</dbReference>
<comment type="similarity">
    <text evidence="2">Belongs to the FAD-dependent glycerol-3-phosphate dehydrogenase family.</text>
</comment>
<organism evidence="8 9">
    <name type="scientific">Celeribacter baekdonensis</name>
    <dbReference type="NCBI Taxonomy" id="875171"/>
    <lineage>
        <taxon>Bacteria</taxon>
        <taxon>Pseudomonadati</taxon>
        <taxon>Pseudomonadota</taxon>
        <taxon>Alphaproteobacteria</taxon>
        <taxon>Rhodobacterales</taxon>
        <taxon>Roseobacteraceae</taxon>
        <taxon>Celeribacter</taxon>
    </lineage>
</organism>
<evidence type="ECO:0000256" key="4">
    <source>
        <dbReference type="ARBA" id="ARBA00022827"/>
    </source>
</evidence>
<dbReference type="Gene3D" id="3.50.50.60">
    <property type="entry name" value="FAD/NAD(P)-binding domain"/>
    <property type="match status" value="1"/>
</dbReference>
<reference evidence="8 9" key="1">
    <citation type="submission" date="2018-03" db="EMBL/GenBank/DDBJ databases">
        <title>The Complete Genome of Celeribacter baekdonensis strain LH4, a Thiosulfate-Oxidizing Alphaproteobacterium Isolated from Gulf of Mexico Continental Slope Sediments.</title>
        <authorList>
            <person name="Flood B.E."/>
            <person name="Bailey J.V."/>
            <person name="Leprich D."/>
        </authorList>
    </citation>
    <scope>NUCLEOTIDE SEQUENCE [LARGE SCALE GENOMIC DNA]</scope>
    <source>
        <strain evidence="8 9">LH4</strain>
    </source>
</reference>
<dbReference type="PANTHER" id="PTHR11985">
    <property type="entry name" value="GLYCEROL-3-PHOSPHATE DEHYDROGENASE"/>
    <property type="match status" value="1"/>
</dbReference>
<dbReference type="Pfam" id="PF01266">
    <property type="entry name" value="DAO"/>
    <property type="match status" value="1"/>
</dbReference>
<sequence>MSRTDRLDRMDASTPKVLIIGGGINGASAYRELALNGVSVMLAEKGDFCAGASSALSRMVHGGLRYLENGEFDLVREALDERNRLLANAPHLVRPLRTVVPIESWFSGSLNAPLKFMGFSRAPSRRGALPVKLGLSFYDLYTRGKGGMPKHAFLSGKKAKERFPFRREVRCAAAYYDGQVSHPERIVTEMFEDVARAGQEAIALNYLEVSDIGETEVTLNDRIGGRKITMRPDVIINATGAWIDMTNRRLEAGPEPMVQGTKGSHLVLDHPVLRDMLGEDMVYFENTDGRICIMFCLHGMVLIGSTDIKVPDPDHARCEEDERDYILEGVRWVFPGLDISRDHIRHIFSGVRPLPVSTAGTTGQIPRGHFNAWIEPEAGQAHPPVLCMIGGKWTTFRAFGELAADDVLTRLGLPRMLDTKALPIGGGCGFPQNPEALVSRIRADSGLSELRVARLVERYGTLAGPLAKRFSTETMLAGLPDYSMEEIDYLITTEQVETLADLALRRTTVALSGGLDSAALEEMADRLCVAKEWTRTQRDEAVQVFREKLVADHGATRARLESRGTAHWTEAAQ</sequence>
<dbReference type="Gene3D" id="3.30.9.10">
    <property type="entry name" value="D-Amino Acid Oxidase, subunit A, domain 2"/>
    <property type="match status" value="1"/>
</dbReference>
<evidence type="ECO:0000256" key="1">
    <source>
        <dbReference type="ARBA" id="ARBA00001974"/>
    </source>
</evidence>
<dbReference type="PRINTS" id="PR01001">
    <property type="entry name" value="FADG3PDH"/>
</dbReference>
<dbReference type="Gene3D" id="1.10.8.870">
    <property type="entry name" value="Alpha-glycerophosphate oxidase, cap domain"/>
    <property type="match status" value="1"/>
</dbReference>
<evidence type="ECO:0000256" key="5">
    <source>
        <dbReference type="ARBA" id="ARBA00023002"/>
    </source>
</evidence>
<dbReference type="EMBL" id="CP028475">
    <property type="protein sequence ID" value="AVW93470.1"/>
    <property type="molecule type" value="Genomic_DNA"/>
</dbReference>